<dbReference type="Pfam" id="PF09586">
    <property type="entry name" value="YfhO"/>
    <property type="match status" value="1"/>
</dbReference>
<dbReference type="RefSeq" id="WP_092439335.1">
    <property type="nucleotide sequence ID" value="NZ_FMYP01000047.1"/>
</dbReference>
<feature type="transmembrane region" description="Helical" evidence="1">
    <location>
        <begin position="777"/>
        <end position="799"/>
    </location>
</feature>
<dbReference type="InterPro" id="IPR018580">
    <property type="entry name" value="Uncharacterised_YfhO"/>
</dbReference>
<feature type="transmembrane region" description="Helical" evidence="1">
    <location>
        <begin position="365"/>
        <end position="382"/>
    </location>
</feature>
<feature type="transmembrane region" description="Helical" evidence="1">
    <location>
        <begin position="102"/>
        <end position="119"/>
    </location>
</feature>
<dbReference type="Proteomes" id="UP000199452">
    <property type="component" value="Unassembled WGS sequence"/>
</dbReference>
<organism evidence="2 3">
    <name type="scientific">Williamwhitmania taraxaci</name>
    <dbReference type="NCBI Taxonomy" id="1640674"/>
    <lineage>
        <taxon>Bacteria</taxon>
        <taxon>Pseudomonadati</taxon>
        <taxon>Bacteroidota</taxon>
        <taxon>Bacteroidia</taxon>
        <taxon>Bacteroidales</taxon>
        <taxon>Williamwhitmaniaceae</taxon>
        <taxon>Williamwhitmania</taxon>
    </lineage>
</organism>
<keyword evidence="1" id="KW-0472">Membrane</keyword>
<feature type="transmembrane region" description="Helical" evidence="1">
    <location>
        <begin position="490"/>
        <end position="509"/>
    </location>
</feature>
<keyword evidence="3" id="KW-1185">Reference proteome</keyword>
<accession>A0A1G6NZ85</accession>
<dbReference type="PANTHER" id="PTHR38454:SF1">
    <property type="entry name" value="INTEGRAL MEMBRANE PROTEIN"/>
    <property type="match status" value="1"/>
</dbReference>
<protein>
    <submittedName>
        <fullName evidence="2">Membrane protein YfhO</fullName>
    </submittedName>
</protein>
<feature type="transmembrane region" description="Helical" evidence="1">
    <location>
        <begin position="125"/>
        <end position="143"/>
    </location>
</feature>
<feature type="transmembrane region" description="Helical" evidence="1">
    <location>
        <begin position="437"/>
        <end position="460"/>
    </location>
</feature>
<feature type="transmembrane region" description="Helical" evidence="1">
    <location>
        <begin position="62"/>
        <end position="81"/>
    </location>
</feature>
<reference evidence="2 3" key="1">
    <citation type="submission" date="2016-09" db="EMBL/GenBank/DDBJ databases">
        <authorList>
            <person name="Capua I."/>
            <person name="De Benedictis P."/>
            <person name="Joannis T."/>
            <person name="Lombin L.H."/>
            <person name="Cattoli G."/>
        </authorList>
    </citation>
    <scope>NUCLEOTIDE SEQUENCE [LARGE SCALE GENOMIC DNA]</scope>
    <source>
        <strain evidence="2 3">A7P-90m</strain>
    </source>
</reference>
<gene>
    <name evidence="2" type="ORF">SAMN05216323_10479</name>
</gene>
<proteinExistence type="predicted"/>
<feature type="transmembrane region" description="Helical" evidence="1">
    <location>
        <begin position="224"/>
        <end position="246"/>
    </location>
</feature>
<feature type="transmembrane region" description="Helical" evidence="1">
    <location>
        <begin position="150"/>
        <end position="166"/>
    </location>
</feature>
<keyword evidence="1" id="KW-1133">Transmembrane helix</keyword>
<keyword evidence="1" id="KW-0812">Transmembrane</keyword>
<dbReference type="STRING" id="1640674.SAMN05216323_10479"/>
<feature type="transmembrane region" description="Helical" evidence="1">
    <location>
        <begin position="9"/>
        <end position="27"/>
    </location>
</feature>
<dbReference type="AlphaFoldDB" id="A0A1G6NZ85"/>
<feature type="transmembrane region" description="Helical" evidence="1">
    <location>
        <begin position="516"/>
        <end position="532"/>
    </location>
</feature>
<feature type="transmembrane region" description="Helical" evidence="1">
    <location>
        <begin position="402"/>
        <end position="425"/>
    </location>
</feature>
<feature type="transmembrane region" description="Helical" evidence="1">
    <location>
        <begin position="341"/>
        <end position="358"/>
    </location>
</feature>
<feature type="transmembrane region" description="Helical" evidence="1">
    <location>
        <begin position="192"/>
        <end position="212"/>
    </location>
</feature>
<dbReference type="OrthoDB" id="9772884at2"/>
<dbReference type="PANTHER" id="PTHR38454">
    <property type="entry name" value="INTEGRAL MEMBRANE PROTEIN-RELATED"/>
    <property type="match status" value="1"/>
</dbReference>
<evidence type="ECO:0000256" key="1">
    <source>
        <dbReference type="SAM" id="Phobius"/>
    </source>
</evidence>
<sequence>MKNNLLAKIWPHLIAVVTFLVISYAYFYPQLSGQSLIQHDNQQYQGMSKEINDFRVKTGEEALWTNSMFGGMPAYLISTAYKTNLIRYVEQVIQIGQRPASYIFVAMLGFYILLLAFGVNPWLALVGAVAYGFSSYFFIILQAGHNSKMVALSYLAPMIAGIWLAYRNKLLLGGALAGLFLGLEINAGHLQITYYGAIVVLFLLGYIVVETIKEKTWTKFLKGSAVLMVAAALAVGANFSSLWFTYDYGKDSIRGKSELTHNQANQTSGLDKDYATAWSYGKMETFNLFIPNLMGGSSMSGVGTSGELYKALNANSVPNATQLAEQVPAYWGPQPMTSGPVYLGAIVVFLFIFGLFYLKGSLRWWMLGATFLAIMLAWGKNFPGLTDFFLNYIPGYNKFRTVSMILIIAQFVVPFIGFLALKPLFEDNFDRKKFLEAFTWSVIVTSSIALLFILFGGMVFDFSSPIEAQWPRQMADALRSDRAAMLKADAFRSLAYVLMAAGLLLAFVYKKVNIKLFVMGLLALILMDMWTVNHRYISSKDFAMKSQVAIPFPKSAANEQILKDTDPNYRVYNVSVSPFNDASTSYFHKSIGGYHGAKMRRYQELIDRQIGNGNMAVLNMLNTRYFIIQGQTEPEVRYNADALGNAWFVDKIQLVDNADQEIDALTSFNPKSLAIVDKRFEQQLTVKSFNPDTTAKIALLEYAPNKLVYSYTTSAPRVAIFSEIFYDKGWNATIDGKSAPYFRANYVLRGMMLPEGTHKVEFQFKPAMYEVGKNIDLASSLLLILAALGALGVELFRFVKKVE</sequence>
<dbReference type="EMBL" id="FMYP01000047">
    <property type="protein sequence ID" value="SDC73099.1"/>
    <property type="molecule type" value="Genomic_DNA"/>
</dbReference>
<evidence type="ECO:0000313" key="2">
    <source>
        <dbReference type="EMBL" id="SDC73099.1"/>
    </source>
</evidence>
<name>A0A1G6NZ85_9BACT</name>
<evidence type="ECO:0000313" key="3">
    <source>
        <dbReference type="Proteomes" id="UP000199452"/>
    </source>
</evidence>